<dbReference type="AlphaFoldDB" id="A0A1M6RLC7"/>
<evidence type="ECO:0000313" key="1">
    <source>
        <dbReference type="EMBL" id="SHK33220.1"/>
    </source>
</evidence>
<accession>A0A1M6RLC7</accession>
<evidence type="ECO:0000313" key="2">
    <source>
        <dbReference type="Proteomes" id="UP000189810"/>
    </source>
</evidence>
<gene>
    <name evidence="1" type="ORF">SAMN05444391_0695</name>
</gene>
<name>A0A1M6RLC7_9AQUI</name>
<organism evidence="1 2">
    <name type="scientific">Thermocrinis minervae</name>
    <dbReference type="NCBI Taxonomy" id="381751"/>
    <lineage>
        <taxon>Bacteria</taxon>
        <taxon>Pseudomonadati</taxon>
        <taxon>Aquificota</taxon>
        <taxon>Aquificia</taxon>
        <taxon>Aquificales</taxon>
        <taxon>Aquificaceae</taxon>
        <taxon>Thermocrinis</taxon>
    </lineage>
</organism>
<dbReference type="EMBL" id="LT670846">
    <property type="protein sequence ID" value="SHK33220.1"/>
    <property type="molecule type" value="Genomic_DNA"/>
</dbReference>
<dbReference type="Proteomes" id="UP000189810">
    <property type="component" value="Chromosome I"/>
</dbReference>
<reference evidence="1 2" key="1">
    <citation type="submission" date="2016-11" db="EMBL/GenBank/DDBJ databases">
        <authorList>
            <person name="Jaros S."/>
            <person name="Januszkiewicz K."/>
            <person name="Wedrychowicz H."/>
        </authorList>
    </citation>
    <scope>NUCLEOTIDE SEQUENCE [LARGE SCALE GENOMIC DNA]</scope>
    <source>
        <strain evidence="1 2">DSM 19557</strain>
    </source>
</reference>
<dbReference type="RefSeq" id="WP_079653843.1">
    <property type="nucleotide sequence ID" value="NZ_LT670846.1"/>
</dbReference>
<proteinExistence type="predicted"/>
<protein>
    <submittedName>
        <fullName evidence="1">Uncharacterized protein</fullName>
    </submittedName>
</protein>
<dbReference type="STRING" id="381751.SAMN05444391_0695"/>
<keyword evidence="2" id="KW-1185">Reference proteome</keyword>
<dbReference type="OrthoDB" id="13882at2"/>
<sequence length="143" mass="16258">MRSWNYLIALEGITKDGKKLEESALYIVAIPAEDILKAVEMECYASNYLPADAVLKYGQAYAIGVDQDIKDLDRYYISHYREDLGLYVFKEGVNFTDGLTNVFRLLLDMMKARESVDMVRPVVDVGSPPEEIMLMCLERSLST</sequence>